<dbReference type="Proteomes" id="UP001050975">
    <property type="component" value="Unassembled WGS sequence"/>
</dbReference>
<keyword evidence="3" id="KW-1185">Reference proteome</keyword>
<organism evidence="2 3">
    <name type="scientific">Microseira wollei NIES-4236</name>
    <dbReference type="NCBI Taxonomy" id="2530354"/>
    <lineage>
        <taxon>Bacteria</taxon>
        <taxon>Bacillati</taxon>
        <taxon>Cyanobacteriota</taxon>
        <taxon>Cyanophyceae</taxon>
        <taxon>Oscillatoriophycideae</taxon>
        <taxon>Aerosakkonematales</taxon>
        <taxon>Aerosakkonemataceae</taxon>
        <taxon>Microseira</taxon>
    </lineage>
</organism>
<evidence type="ECO:0000313" key="3">
    <source>
        <dbReference type="Proteomes" id="UP001050975"/>
    </source>
</evidence>
<gene>
    <name evidence="2" type="ORF">MiSe_65200</name>
</gene>
<evidence type="ECO:0000313" key="2">
    <source>
        <dbReference type="EMBL" id="GET41706.1"/>
    </source>
</evidence>
<dbReference type="AlphaFoldDB" id="A0AAV3XJD8"/>
<sequence length="68" mass="7312">MLIMIVALQGTTGQSGFGRYEVLARLEAGGVNKVQPFPSVQPERTGLKTPAQNGLERSQVGNNLLFLI</sequence>
<dbReference type="EMBL" id="BLAY01000131">
    <property type="protein sequence ID" value="GET41706.1"/>
    <property type="molecule type" value="Genomic_DNA"/>
</dbReference>
<name>A0AAV3XJD8_9CYAN</name>
<feature type="region of interest" description="Disordered" evidence="1">
    <location>
        <begin position="35"/>
        <end position="54"/>
    </location>
</feature>
<proteinExistence type="predicted"/>
<accession>A0AAV3XJD8</accession>
<comment type="caution">
    <text evidence="2">The sequence shown here is derived from an EMBL/GenBank/DDBJ whole genome shotgun (WGS) entry which is preliminary data.</text>
</comment>
<protein>
    <submittedName>
        <fullName evidence="2">Uncharacterized protein</fullName>
    </submittedName>
</protein>
<reference evidence="2" key="1">
    <citation type="submission" date="2019-10" db="EMBL/GenBank/DDBJ databases">
        <title>Draft genome sequece of Microseira wollei NIES-4236.</title>
        <authorList>
            <person name="Yamaguchi H."/>
            <person name="Suzuki S."/>
            <person name="Kawachi M."/>
        </authorList>
    </citation>
    <scope>NUCLEOTIDE SEQUENCE</scope>
    <source>
        <strain evidence="2">NIES-4236</strain>
    </source>
</reference>
<evidence type="ECO:0000256" key="1">
    <source>
        <dbReference type="SAM" id="MobiDB-lite"/>
    </source>
</evidence>